<dbReference type="GO" id="GO:0032040">
    <property type="term" value="C:small-subunit processome"/>
    <property type="evidence" value="ECO:0007669"/>
    <property type="project" value="TreeGrafter"/>
</dbReference>
<dbReference type="GO" id="GO:0003723">
    <property type="term" value="F:RNA binding"/>
    <property type="evidence" value="ECO:0007669"/>
    <property type="project" value="UniProtKB-KW"/>
</dbReference>
<dbReference type="InterPro" id="IPR035367">
    <property type="entry name" value="Nrap_D2"/>
</dbReference>
<feature type="region of interest" description="Disordered" evidence="5">
    <location>
        <begin position="1033"/>
        <end position="1066"/>
    </location>
</feature>
<feature type="domain" description="Nrap protein" evidence="8">
    <location>
        <begin position="532"/>
        <end position="687"/>
    </location>
</feature>
<dbReference type="Pfam" id="PF17406">
    <property type="entry name" value="Nrap_D5"/>
    <property type="match status" value="1"/>
</dbReference>
<protein>
    <recommendedName>
        <fullName evidence="14">U3 small nucleolar RNA-associated protein 22</fullName>
    </recommendedName>
</protein>
<evidence type="ECO:0008006" key="14">
    <source>
        <dbReference type="Google" id="ProtNLM"/>
    </source>
</evidence>
<dbReference type="Pfam" id="PF17405">
    <property type="entry name" value="Nrap_D4"/>
    <property type="match status" value="1"/>
</dbReference>
<dbReference type="InterPro" id="IPR035368">
    <property type="entry name" value="Nrap_D3"/>
</dbReference>
<evidence type="ECO:0000256" key="5">
    <source>
        <dbReference type="SAM" id="MobiDB-lite"/>
    </source>
</evidence>
<dbReference type="PANTHER" id="PTHR17972:SF0">
    <property type="entry name" value="NUCLEOLAR PROTEIN 6"/>
    <property type="match status" value="1"/>
</dbReference>
<dbReference type="InterPro" id="IPR035082">
    <property type="entry name" value="Nrap_D1"/>
</dbReference>
<organism evidence="12 13">
    <name type="scientific">Leucocoprinus leucothites</name>
    <dbReference type="NCBI Taxonomy" id="201217"/>
    <lineage>
        <taxon>Eukaryota</taxon>
        <taxon>Fungi</taxon>
        <taxon>Dikarya</taxon>
        <taxon>Basidiomycota</taxon>
        <taxon>Agaricomycotina</taxon>
        <taxon>Agaricomycetes</taxon>
        <taxon>Agaricomycetidae</taxon>
        <taxon>Agaricales</taxon>
        <taxon>Agaricineae</taxon>
        <taxon>Agaricaceae</taxon>
        <taxon>Leucocoprinus</taxon>
    </lineage>
</organism>
<comment type="caution">
    <text evidence="12">The sequence shown here is derived from an EMBL/GenBank/DDBJ whole genome shotgun (WGS) entry which is preliminary data.</text>
</comment>
<dbReference type="InterPro" id="IPR035370">
    <property type="entry name" value="Nrap_D5"/>
</dbReference>
<dbReference type="EMBL" id="JAACJO010000009">
    <property type="protein sequence ID" value="KAF5354323.1"/>
    <property type="molecule type" value="Genomic_DNA"/>
</dbReference>
<dbReference type="OrthoDB" id="10251401at2759"/>
<feature type="region of interest" description="Disordered" evidence="5">
    <location>
        <begin position="1"/>
        <end position="89"/>
    </location>
</feature>
<evidence type="ECO:0000259" key="6">
    <source>
        <dbReference type="Pfam" id="PF03813"/>
    </source>
</evidence>
<evidence type="ECO:0000259" key="10">
    <source>
        <dbReference type="Pfam" id="PF17406"/>
    </source>
</evidence>
<evidence type="ECO:0000256" key="3">
    <source>
        <dbReference type="ARBA" id="ARBA00022884"/>
    </source>
</evidence>
<dbReference type="Proteomes" id="UP000559027">
    <property type="component" value="Unassembled WGS sequence"/>
</dbReference>
<dbReference type="Pfam" id="PF17407">
    <property type="entry name" value="Nrap_D6"/>
    <property type="match status" value="1"/>
</dbReference>
<dbReference type="Gene3D" id="1.10.1410.10">
    <property type="match status" value="1"/>
</dbReference>
<evidence type="ECO:0000256" key="4">
    <source>
        <dbReference type="ARBA" id="ARBA00023242"/>
    </source>
</evidence>
<feature type="domain" description="Nrap protein" evidence="7">
    <location>
        <begin position="363"/>
        <end position="525"/>
    </location>
</feature>
<feature type="domain" description="Nrap protein" evidence="11">
    <location>
        <begin position="1132"/>
        <end position="1255"/>
    </location>
</feature>
<evidence type="ECO:0000259" key="8">
    <source>
        <dbReference type="Pfam" id="PF17404"/>
    </source>
</evidence>
<dbReference type="GO" id="GO:0032545">
    <property type="term" value="C:CURI complex"/>
    <property type="evidence" value="ECO:0007669"/>
    <property type="project" value="TreeGrafter"/>
</dbReference>
<dbReference type="PANTHER" id="PTHR17972">
    <property type="entry name" value="NUCLEOLAR RNA-ASSOCIATED PROTEIN"/>
    <property type="match status" value="1"/>
</dbReference>
<evidence type="ECO:0000256" key="1">
    <source>
        <dbReference type="ARBA" id="ARBA00004604"/>
    </source>
</evidence>
<dbReference type="InterPro" id="IPR005554">
    <property type="entry name" value="NOL6/Upt22"/>
</dbReference>
<feature type="domain" description="Nrap protein" evidence="9">
    <location>
        <begin position="730"/>
        <end position="939"/>
    </location>
</feature>
<keyword evidence="13" id="KW-1185">Reference proteome</keyword>
<dbReference type="GO" id="GO:0006409">
    <property type="term" value="P:tRNA export from nucleus"/>
    <property type="evidence" value="ECO:0007669"/>
    <property type="project" value="TreeGrafter"/>
</dbReference>
<dbReference type="Pfam" id="PF03813">
    <property type="entry name" value="Nrap"/>
    <property type="match status" value="1"/>
</dbReference>
<name>A0A8H5D7U0_9AGAR</name>
<evidence type="ECO:0000313" key="12">
    <source>
        <dbReference type="EMBL" id="KAF5354323.1"/>
    </source>
</evidence>
<evidence type="ECO:0000259" key="9">
    <source>
        <dbReference type="Pfam" id="PF17405"/>
    </source>
</evidence>
<feature type="domain" description="Nrap protein" evidence="6">
    <location>
        <begin position="208"/>
        <end position="359"/>
    </location>
</feature>
<proteinExistence type="inferred from homology"/>
<dbReference type="Pfam" id="PF17404">
    <property type="entry name" value="Nrap_D3"/>
    <property type="match status" value="1"/>
</dbReference>
<comment type="subcellular location">
    <subcellularLocation>
        <location evidence="1">Nucleus</location>
        <location evidence="1">Nucleolus</location>
    </subcellularLocation>
</comment>
<dbReference type="InterPro" id="IPR035369">
    <property type="entry name" value="Nrap_D4"/>
</dbReference>
<evidence type="ECO:0000256" key="2">
    <source>
        <dbReference type="ARBA" id="ARBA00006674"/>
    </source>
</evidence>
<dbReference type="InterPro" id="IPR035371">
    <property type="entry name" value="Nrap_D6"/>
</dbReference>
<evidence type="ECO:0000313" key="13">
    <source>
        <dbReference type="Proteomes" id="UP000559027"/>
    </source>
</evidence>
<reference evidence="12 13" key="1">
    <citation type="journal article" date="2020" name="ISME J.">
        <title>Uncovering the hidden diversity of litter-decomposition mechanisms in mushroom-forming fungi.</title>
        <authorList>
            <person name="Floudas D."/>
            <person name="Bentzer J."/>
            <person name="Ahren D."/>
            <person name="Johansson T."/>
            <person name="Persson P."/>
            <person name="Tunlid A."/>
        </authorList>
    </citation>
    <scope>NUCLEOTIDE SEQUENCE [LARGE SCALE GENOMIC DNA]</scope>
    <source>
        <strain evidence="12 13">CBS 146.42</strain>
    </source>
</reference>
<dbReference type="Gene3D" id="3.30.70.3030">
    <property type="match status" value="1"/>
</dbReference>
<dbReference type="GO" id="GO:0034456">
    <property type="term" value="C:UTP-C complex"/>
    <property type="evidence" value="ECO:0007669"/>
    <property type="project" value="TreeGrafter"/>
</dbReference>
<dbReference type="Pfam" id="PF17403">
    <property type="entry name" value="Nrap_D2"/>
    <property type="match status" value="1"/>
</dbReference>
<sequence length="1441" mass="160952">MALNLKRKRSEPVVSRKVRKTEDEDLSERSDSDQSENNVIDDDGSLHDGSGPADSDDDEEWTGTGLSGPSANMRNEENVGKPNKPPTGEELRVIKDAGDLFRSNSFKLQIDALLPNVRPKPSKIPPLERFLLALHTFIMEIPSISQKHPLEASRKMLKKGIAVPYTLPLPTEDTNWKVGYESPSDITLVGSWPNKMSVKPKDGLPYGVDLSVEMPDNLFQEKDYLNGRFFQKRAFYLSAIAAAIKSSKKKMNVEVYYGSPSGDPRLTNLVLIPRKDDSPTDFTKLNAKVVIIPTVSKTCPIPLNRLSPSHSNLRLSSSSSNQEPAQNQPRHIPSPTYNTALLHAFTPRLHLLSTHNLKNEAPAFGNAVTLLRVWANQRGFADVGEDKLCVRGFEQRGVWWSAIVSLAVLGEEHTGSGKGVFGKRKALGRGLSSYQMFKAALDFLAKFEFEKEAIFVKPTNGHRFSPEEYDVRQQPVFVDSTSLVNVLSGVPRGSLELLRYEALHTLEILNQTTISGNSFTEVFLKDQRNLPTRFDSILRVDLSDAKPRNLSFDATMDKGSAFSALLASIDTLLHKGLGDRTRCITILSPTTSPRPLTHALPNTSDVIYIGFVHHPQHATRLVDHGPAADEQDQNLITAFRDLWGEKAELRRFKDGRIVESVVWDVKTAEERAHIPTHIVRFLLERHFGIISSPPSSEQTHAVQGWQSAFDSVLRLPEDVSRVYLNGGLPVGYKNALSAFDGLVKSIKDLDDELPLATLSVSPICEALRYTSVFAPVPLPDSLAGILPPNARYLPYMDLIIEFEKSSKWPDDLKAIQKIKLAFFERVAESLMKASEGLKARVVISDGIHEYNPILDQSFLGVVTPEGWAFALRIWNSREAVLLDRIIAGHDKVLPHVKPLNKQKQLKGKEYHDAVYAKEVYTRRFIHAPRHHRAIAALCHRYSAYAGTVRLVKRWLAAHWVLGPGRASEEAVELLCARIFVGEDGKYMTMDVDSDVAIRQPGVPGTKERGFACVVELLKEWKWEEGINVPVYATPGKQNQGFPEEDEVEGGEDGEGNTAKKVNEAKKDVKASSSSAWTIITEFDQEGKMWTSNGPDVVVAHRIKALAVATWDCLQGIEKGNINVQALFVHPTNDYDFVVHLDPTVLPRYMHNVAVNPEKLTKRGKYANKMLDSQDAVVRPGFDPARMLFDDLQRIYADTFKIFHDRFGGSQFGAVWDPSVKQSRPFRVLGGFSSAPTNKENERSKSKDLVGLNKTKAVIDKLGPVKFIMGANAVHHLFLGQYKKAYPSAKLIAPADALSRLEDKSLKFDGAWGRDSPDTTYGFEDEIKACYFSGYKNKDVAFFHLETMTLIQADLIFNLPCNEQYSKAKSKKGLSFLMINPWSWLHSRSAWSSGVDKVAMKRDIKTVASWDFKRIIPCHGDVIEGNGKDAWMNAFKLYLQDG</sequence>
<dbReference type="GO" id="GO:0006364">
    <property type="term" value="P:rRNA processing"/>
    <property type="evidence" value="ECO:0007669"/>
    <property type="project" value="TreeGrafter"/>
</dbReference>
<gene>
    <name evidence="12" type="ORF">D9756_007345</name>
</gene>
<keyword evidence="3" id="KW-0694">RNA-binding</keyword>
<comment type="similarity">
    <text evidence="2">Belongs to the NRAP family.</text>
</comment>
<feature type="compositionally biased region" description="Acidic residues" evidence="5">
    <location>
        <begin position="1042"/>
        <end position="1054"/>
    </location>
</feature>
<feature type="compositionally biased region" description="Low complexity" evidence="5">
    <location>
        <begin position="306"/>
        <end position="321"/>
    </location>
</feature>
<feature type="domain" description="Nrap protein" evidence="10">
    <location>
        <begin position="941"/>
        <end position="1128"/>
    </location>
</feature>
<keyword evidence="4" id="KW-0539">Nucleus</keyword>
<accession>A0A8H5D7U0</accession>
<feature type="compositionally biased region" description="Polar residues" evidence="5">
    <location>
        <begin position="322"/>
        <end position="333"/>
    </location>
</feature>
<evidence type="ECO:0000259" key="11">
    <source>
        <dbReference type="Pfam" id="PF17407"/>
    </source>
</evidence>
<feature type="region of interest" description="Disordered" evidence="5">
    <location>
        <begin position="306"/>
        <end position="333"/>
    </location>
</feature>
<evidence type="ECO:0000259" key="7">
    <source>
        <dbReference type="Pfam" id="PF17403"/>
    </source>
</evidence>